<sequence length="421" mass="45785">MSIKIIKKPNSEIKSENNSQIREKVSDILLQIQKNGDEALLEFCRKFDNYQSENLRISSKQIQDAYKHIDSEYIKALETAAYRIKKFALYQKEAIKPLEIELSAGVTVGHRIIPVSSSGSYVPGGRYPLPSSALMSIIPAKVAGVERVIACSPPDKSIGTIHPATLVAMDMAGADEIYCMGGAHAIGALAFGTKSIAPVDIVVGPGNQWVTEAKRQVSGSVGIDFIAGPSEVLIIADKTANPAFIAADLLAQSEHDPNARGILISLDENLIQEVLEYLKTYLNDLPTQSVAKRSWENNGTIYFADNIIEAVELSNKIAPEHLELQVSDVNLLIPKLYNYGSLFIGPWSAEVFGDYVSGTNHILPTMKAARYTGGVWVGTFLKVASYQQISPEGAEELAPIASELAELEGLFAHKLASDLRK</sequence>
<dbReference type="EC" id="1.1.1.23" evidence="3 8"/>
<keyword evidence="15" id="KW-1185">Reference proteome</keyword>
<dbReference type="GO" id="GO:0051287">
    <property type="term" value="F:NAD binding"/>
    <property type="evidence" value="ECO:0007669"/>
    <property type="project" value="InterPro"/>
</dbReference>
<dbReference type="FunFam" id="3.40.50.1980:FF:000026">
    <property type="entry name" value="Histidinol dehydrogenase"/>
    <property type="match status" value="1"/>
</dbReference>
<dbReference type="UniPathway" id="UPA00031">
    <property type="reaction ID" value="UER00014"/>
</dbReference>
<comment type="function">
    <text evidence="1 8">Catalyzes the sequential NAD-dependent oxidations of L-histidinol to L-histidinaldehyde and then to L-histidine.</text>
</comment>
<feature type="binding site" evidence="8 11">
    <location>
        <position position="408"/>
    </location>
    <ligand>
        <name>substrate</name>
    </ligand>
</feature>
<evidence type="ECO:0000256" key="11">
    <source>
        <dbReference type="PIRSR" id="PIRSR000099-3"/>
    </source>
</evidence>
<organism evidence="14">
    <name type="scientific">Tepidanaerobacter syntrophicus</name>
    <dbReference type="NCBI Taxonomy" id="224999"/>
    <lineage>
        <taxon>Bacteria</taxon>
        <taxon>Bacillati</taxon>
        <taxon>Bacillota</taxon>
        <taxon>Clostridia</taxon>
        <taxon>Thermosediminibacterales</taxon>
        <taxon>Tepidanaerobacteraceae</taxon>
        <taxon>Tepidanaerobacter</taxon>
    </lineage>
</organism>
<dbReference type="PIRSF" id="PIRSF000099">
    <property type="entry name" value="Histidinol_dh"/>
    <property type="match status" value="1"/>
</dbReference>
<gene>
    <name evidence="8" type="primary">hisD</name>
    <name evidence="14" type="ORF">TSYNT_9176</name>
</gene>
<dbReference type="Pfam" id="PF00815">
    <property type="entry name" value="Histidinol_dh"/>
    <property type="match status" value="1"/>
</dbReference>
<feature type="binding site" evidence="8 11">
    <location>
        <position position="230"/>
    </location>
    <ligand>
        <name>substrate</name>
    </ligand>
</feature>
<dbReference type="GO" id="GO:0005829">
    <property type="term" value="C:cytosol"/>
    <property type="evidence" value="ECO:0007669"/>
    <property type="project" value="TreeGrafter"/>
</dbReference>
<dbReference type="InterPro" id="IPR016161">
    <property type="entry name" value="Ald_DH/histidinol_DH"/>
</dbReference>
<dbReference type="CDD" id="cd06572">
    <property type="entry name" value="Histidinol_dh"/>
    <property type="match status" value="1"/>
</dbReference>
<comment type="catalytic activity">
    <reaction evidence="7 8">
        <text>L-histidinol + 2 NAD(+) + H2O = L-histidine + 2 NADH + 3 H(+)</text>
        <dbReference type="Rhea" id="RHEA:20641"/>
        <dbReference type="ChEBI" id="CHEBI:15377"/>
        <dbReference type="ChEBI" id="CHEBI:15378"/>
        <dbReference type="ChEBI" id="CHEBI:57540"/>
        <dbReference type="ChEBI" id="CHEBI:57595"/>
        <dbReference type="ChEBI" id="CHEBI:57699"/>
        <dbReference type="ChEBI" id="CHEBI:57945"/>
        <dbReference type="EC" id="1.1.1.23"/>
    </reaction>
</comment>
<dbReference type="FunFam" id="3.40.50.1980:FF:000001">
    <property type="entry name" value="Histidinol dehydrogenase"/>
    <property type="match status" value="1"/>
</dbReference>
<keyword evidence="8" id="KW-0520">NAD</keyword>
<evidence type="ECO:0000256" key="13">
    <source>
        <dbReference type="RuleBase" id="RU004175"/>
    </source>
</evidence>
<evidence type="ECO:0000256" key="2">
    <source>
        <dbReference type="ARBA" id="ARBA00010178"/>
    </source>
</evidence>
<dbReference type="PANTHER" id="PTHR21256:SF2">
    <property type="entry name" value="HISTIDINE BIOSYNTHESIS TRIFUNCTIONAL PROTEIN"/>
    <property type="match status" value="1"/>
</dbReference>
<dbReference type="InterPro" id="IPR012131">
    <property type="entry name" value="Hstdl_DH"/>
</dbReference>
<comment type="pathway">
    <text evidence="8">Amino-acid biosynthesis; L-histidine biosynthesis; L-histidine from 5-phospho-alpha-D-ribose 1-diphosphate: step 9/9.</text>
</comment>
<evidence type="ECO:0000256" key="12">
    <source>
        <dbReference type="PIRSR" id="PIRSR000099-4"/>
    </source>
</evidence>
<keyword evidence="8" id="KW-0028">Amino-acid biosynthesis</keyword>
<accession>A0A0U9HHB5</accession>
<dbReference type="OrthoDB" id="9805269at2"/>
<comment type="similarity">
    <text evidence="2 8 9 13">Belongs to the histidinol dehydrogenase family.</text>
</comment>
<feature type="binding site" evidence="8 11">
    <location>
        <position position="252"/>
    </location>
    <ligand>
        <name>substrate</name>
    </ligand>
</feature>
<protein>
    <recommendedName>
        <fullName evidence="3 8">Histidinol dehydrogenase</fullName>
        <shortName evidence="8">HDH</shortName>
        <ecNumber evidence="3 8">1.1.1.23</ecNumber>
    </recommendedName>
</protein>
<evidence type="ECO:0000256" key="9">
    <source>
        <dbReference type="PIRNR" id="PIRNR000099"/>
    </source>
</evidence>
<feature type="binding site" evidence="8 12">
    <location>
        <position position="413"/>
    </location>
    <ligand>
        <name>Zn(2+)</name>
        <dbReference type="ChEBI" id="CHEBI:29105"/>
    </ligand>
</feature>
<dbReference type="Proteomes" id="UP000062160">
    <property type="component" value="Unassembled WGS sequence"/>
</dbReference>
<dbReference type="PANTHER" id="PTHR21256">
    <property type="entry name" value="HISTIDINOL DEHYDROGENASE HDH"/>
    <property type="match status" value="1"/>
</dbReference>
<evidence type="ECO:0000256" key="8">
    <source>
        <dbReference type="HAMAP-Rule" id="MF_01024"/>
    </source>
</evidence>
<evidence type="ECO:0000256" key="1">
    <source>
        <dbReference type="ARBA" id="ARBA00003850"/>
    </source>
</evidence>
<feature type="binding site" evidence="8 11">
    <location>
        <position position="413"/>
    </location>
    <ligand>
        <name>substrate</name>
    </ligand>
</feature>
<dbReference type="InterPro" id="IPR022695">
    <property type="entry name" value="Histidinol_DH_monofunct"/>
</dbReference>
<evidence type="ECO:0000256" key="10">
    <source>
        <dbReference type="PIRSR" id="PIRSR000099-1"/>
    </source>
</evidence>
<dbReference type="Gene3D" id="1.20.5.1300">
    <property type="match status" value="1"/>
</dbReference>
<dbReference type="NCBIfam" id="TIGR00069">
    <property type="entry name" value="hisD"/>
    <property type="match status" value="1"/>
</dbReference>
<comment type="caution">
    <text evidence="8">Lacks conserved residue(s) required for the propagation of feature annotation.</text>
</comment>
<proteinExistence type="inferred from homology"/>
<dbReference type="AlphaFoldDB" id="A0A0U9HHB5"/>
<reference evidence="14" key="1">
    <citation type="journal article" date="2016" name="Genome Announc.">
        <title>Draft Genome Sequence of the Syntrophic Lactate-Degrading Bacterium Tepidanaerobacter syntrophicus JLT.</title>
        <authorList>
            <person name="Matsuura N."/>
            <person name="Ohashi A."/>
            <person name="Tourlousse D.M."/>
            <person name="Sekiguchi Y."/>
        </authorList>
    </citation>
    <scope>NUCLEOTIDE SEQUENCE [LARGE SCALE GENOMIC DNA]</scope>
    <source>
        <strain evidence="14">JL</strain>
    </source>
</reference>
<feature type="active site" description="Proton acceptor" evidence="8 10">
    <location>
        <position position="320"/>
    </location>
</feature>
<dbReference type="GO" id="GO:0000105">
    <property type="term" value="P:L-histidine biosynthetic process"/>
    <property type="evidence" value="ECO:0007669"/>
    <property type="project" value="UniProtKB-UniRule"/>
</dbReference>
<evidence type="ECO:0000313" key="15">
    <source>
        <dbReference type="Proteomes" id="UP000062160"/>
    </source>
</evidence>
<dbReference type="GO" id="GO:0004399">
    <property type="term" value="F:histidinol dehydrogenase activity"/>
    <property type="evidence" value="ECO:0007669"/>
    <property type="project" value="UniProtKB-UniRule"/>
</dbReference>
<feature type="binding site" evidence="8 11">
    <location>
        <position position="354"/>
    </location>
    <ligand>
        <name>substrate</name>
    </ligand>
</feature>
<dbReference type="STRING" id="224999.GCA_001485475_01962"/>
<dbReference type="SUPFAM" id="SSF53720">
    <property type="entry name" value="ALDH-like"/>
    <property type="match status" value="1"/>
</dbReference>
<feature type="binding site" evidence="8 11">
    <location>
        <position position="255"/>
    </location>
    <ligand>
        <name>substrate</name>
    </ligand>
</feature>
<keyword evidence="6 8" id="KW-0560">Oxidoreductase</keyword>
<keyword evidence="5 8" id="KW-0862">Zinc</keyword>
<feature type="binding site" evidence="8 12">
    <location>
        <position position="354"/>
    </location>
    <ligand>
        <name>Zn(2+)</name>
        <dbReference type="ChEBI" id="CHEBI:29105"/>
    </ligand>
</feature>
<dbReference type="PRINTS" id="PR00083">
    <property type="entry name" value="HOLDHDRGNASE"/>
</dbReference>
<dbReference type="EMBL" id="DF977003">
    <property type="protein sequence ID" value="GAQ25926.1"/>
    <property type="molecule type" value="Genomic_DNA"/>
</dbReference>
<dbReference type="Gene3D" id="3.40.50.1980">
    <property type="entry name" value="Nitrogenase molybdenum iron protein domain"/>
    <property type="match status" value="2"/>
</dbReference>
<dbReference type="HAMAP" id="MF_01024">
    <property type="entry name" value="HisD"/>
    <property type="match status" value="1"/>
</dbReference>
<evidence type="ECO:0000256" key="5">
    <source>
        <dbReference type="ARBA" id="ARBA00022833"/>
    </source>
</evidence>
<evidence type="ECO:0000313" key="14">
    <source>
        <dbReference type="EMBL" id="GAQ25926.1"/>
    </source>
</evidence>
<evidence type="ECO:0000256" key="6">
    <source>
        <dbReference type="ARBA" id="ARBA00023002"/>
    </source>
</evidence>
<keyword evidence="8" id="KW-0368">Histidine biosynthesis</keyword>
<dbReference type="InterPro" id="IPR001692">
    <property type="entry name" value="Histidinol_DH_CS"/>
</dbReference>
<dbReference type="PROSITE" id="PS00611">
    <property type="entry name" value="HISOL_DEHYDROGENASE"/>
    <property type="match status" value="1"/>
</dbReference>
<dbReference type="GO" id="GO:0008270">
    <property type="term" value="F:zinc ion binding"/>
    <property type="evidence" value="ECO:0007669"/>
    <property type="project" value="UniProtKB-UniRule"/>
</dbReference>
<evidence type="ECO:0000256" key="4">
    <source>
        <dbReference type="ARBA" id="ARBA00022723"/>
    </source>
</evidence>
<comment type="cofactor">
    <cofactor evidence="8 12">
        <name>Zn(2+)</name>
        <dbReference type="ChEBI" id="CHEBI:29105"/>
    </cofactor>
    <text evidence="8 12">Binds 1 zinc ion per subunit.</text>
</comment>
<feature type="binding site" evidence="8 12">
    <location>
        <position position="255"/>
    </location>
    <ligand>
        <name>Zn(2+)</name>
        <dbReference type="ChEBI" id="CHEBI:29105"/>
    </ligand>
</feature>
<keyword evidence="4 8" id="KW-0479">Metal-binding</keyword>
<evidence type="ECO:0000256" key="7">
    <source>
        <dbReference type="ARBA" id="ARBA00049489"/>
    </source>
</evidence>
<feature type="binding site" evidence="8 12">
    <location>
        <position position="252"/>
    </location>
    <ligand>
        <name>Zn(2+)</name>
        <dbReference type="ChEBI" id="CHEBI:29105"/>
    </ligand>
</feature>
<name>A0A0U9HHB5_9FIRM</name>
<evidence type="ECO:0000256" key="3">
    <source>
        <dbReference type="ARBA" id="ARBA00012965"/>
    </source>
</evidence>
<feature type="active site" description="Proton acceptor" evidence="8 10">
    <location>
        <position position="321"/>
    </location>
</feature>
<feature type="binding site" evidence="8 11">
    <location>
        <position position="321"/>
    </location>
    <ligand>
        <name>substrate</name>
    </ligand>
</feature>